<reference evidence="3" key="1">
    <citation type="submission" date="2022-09" db="EMBL/GenBank/DDBJ databases">
        <authorList>
            <person name="Yuan C."/>
            <person name="Ke Z."/>
        </authorList>
    </citation>
    <scope>NUCLEOTIDE SEQUENCE</scope>
    <source>
        <strain evidence="3">LB-8</strain>
    </source>
</reference>
<feature type="domain" description="Metallo-beta-lactamase" evidence="2">
    <location>
        <begin position="37"/>
        <end position="247"/>
    </location>
</feature>
<dbReference type="PANTHER" id="PTHR42951:SF17">
    <property type="entry name" value="METALLO-BETA-LACTAMASE DOMAIN-CONTAINING PROTEIN"/>
    <property type="match status" value="1"/>
</dbReference>
<dbReference type="InterPro" id="IPR036866">
    <property type="entry name" value="RibonucZ/Hydroxyglut_hydro"/>
</dbReference>
<protein>
    <submittedName>
        <fullName evidence="3">MBL fold metallo-hydrolase</fullName>
    </submittedName>
</protein>
<dbReference type="Gene3D" id="3.60.15.10">
    <property type="entry name" value="Ribonuclease Z/Hydroxyacylglutathione hydrolase-like"/>
    <property type="match status" value="1"/>
</dbReference>
<dbReference type="PANTHER" id="PTHR42951">
    <property type="entry name" value="METALLO-BETA-LACTAMASE DOMAIN-CONTAINING"/>
    <property type="match status" value="1"/>
</dbReference>
<organism evidence="3 4">
    <name type="scientific">Paraflavisolibacter caeni</name>
    <dbReference type="NCBI Taxonomy" id="2982496"/>
    <lineage>
        <taxon>Bacteria</taxon>
        <taxon>Pseudomonadati</taxon>
        <taxon>Bacteroidota</taxon>
        <taxon>Chitinophagia</taxon>
        <taxon>Chitinophagales</taxon>
        <taxon>Chitinophagaceae</taxon>
        <taxon>Paraflavisolibacter</taxon>
    </lineage>
</organism>
<evidence type="ECO:0000256" key="1">
    <source>
        <dbReference type="SAM" id="Phobius"/>
    </source>
</evidence>
<accession>A0A9X2XXE0</accession>
<dbReference type="Pfam" id="PF00753">
    <property type="entry name" value="Lactamase_B"/>
    <property type="match status" value="1"/>
</dbReference>
<sequence>MNQALVDKRQVSAFGERELYNNVYLVAPGVWRLKDIFVNMYLIQDPDEDSWILVDTGLKSSASKIKKMISEVSDPDSVPKAIVLTHGHFDHVGSLAQLTNEWNTTVYAHKLEMPYLTGKASYPPPDPNAGGGLFSTISFTFPKGPIDIHDRVQELPDNGSVPGLSGWKWIHTPGHAPGHISLFRERDGVLIAGDAFATTRQESIFSVMSQKREICGPPKYFTPDWGSAARSVKALAALEPNVITTGHGHALYGNEARHGLHKLAREFWQLGMPGTGRYVNEPALFNEDGPTYIPKKKGGMFIRILAAGALLAAGIYLYKRRQKKLGTTLLTSSLQMLTGAVPAAATTLSSPLATIAPILGRL</sequence>
<dbReference type="InterPro" id="IPR001279">
    <property type="entry name" value="Metallo-B-lactamas"/>
</dbReference>
<gene>
    <name evidence="3" type="ORF">OCK74_19185</name>
</gene>
<keyword evidence="1" id="KW-0812">Transmembrane</keyword>
<feature type="transmembrane region" description="Helical" evidence="1">
    <location>
        <begin position="300"/>
        <end position="318"/>
    </location>
</feature>
<evidence type="ECO:0000313" key="4">
    <source>
        <dbReference type="Proteomes" id="UP001155483"/>
    </source>
</evidence>
<dbReference type="EMBL" id="JAOTIF010000019">
    <property type="protein sequence ID" value="MCU7551254.1"/>
    <property type="molecule type" value="Genomic_DNA"/>
</dbReference>
<proteinExistence type="predicted"/>
<dbReference type="SMART" id="SM00849">
    <property type="entry name" value="Lactamase_B"/>
    <property type="match status" value="1"/>
</dbReference>
<dbReference type="RefSeq" id="WP_279298693.1">
    <property type="nucleotide sequence ID" value="NZ_JAOTIF010000019.1"/>
</dbReference>
<comment type="caution">
    <text evidence="3">The sequence shown here is derived from an EMBL/GenBank/DDBJ whole genome shotgun (WGS) entry which is preliminary data.</text>
</comment>
<keyword evidence="1" id="KW-1133">Transmembrane helix</keyword>
<dbReference type="CDD" id="cd07721">
    <property type="entry name" value="yflN-like_MBL-fold"/>
    <property type="match status" value="1"/>
</dbReference>
<dbReference type="SUPFAM" id="SSF56281">
    <property type="entry name" value="Metallo-hydrolase/oxidoreductase"/>
    <property type="match status" value="1"/>
</dbReference>
<dbReference type="Proteomes" id="UP001155483">
    <property type="component" value="Unassembled WGS sequence"/>
</dbReference>
<keyword evidence="1" id="KW-0472">Membrane</keyword>
<evidence type="ECO:0000259" key="2">
    <source>
        <dbReference type="SMART" id="SM00849"/>
    </source>
</evidence>
<reference evidence="3" key="2">
    <citation type="submission" date="2023-04" db="EMBL/GenBank/DDBJ databases">
        <title>Paracnuella aquatica gen. nov., sp. nov., a member of the family Chitinophagaceae isolated from a hot spring.</title>
        <authorList>
            <person name="Wang C."/>
        </authorList>
    </citation>
    <scope>NUCLEOTIDE SEQUENCE</scope>
    <source>
        <strain evidence="3">LB-8</strain>
    </source>
</reference>
<dbReference type="InterPro" id="IPR050855">
    <property type="entry name" value="NDM-1-like"/>
</dbReference>
<name>A0A9X2XXE0_9BACT</name>
<dbReference type="AlphaFoldDB" id="A0A9X2XXE0"/>
<evidence type="ECO:0000313" key="3">
    <source>
        <dbReference type="EMBL" id="MCU7551254.1"/>
    </source>
</evidence>
<keyword evidence="4" id="KW-1185">Reference proteome</keyword>